<dbReference type="CDD" id="cd18186">
    <property type="entry name" value="BTB_POZ_ZBTB_KLHL-like"/>
    <property type="match status" value="1"/>
</dbReference>
<dbReference type="Pfam" id="PF07534">
    <property type="entry name" value="TLD"/>
    <property type="match status" value="1"/>
</dbReference>
<dbReference type="Gene3D" id="3.30.710.10">
    <property type="entry name" value="Potassium Channel Kv1.1, Chain A"/>
    <property type="match status" value="1"/>
</dbReference>
<protein>
    <recommendedName>
        <fullName evidence="5">Btb/poz domain-containing protein 19-like</fullName>
    </recommendedName>
</protein>
<dbReference type="InterPro" id="IPR006571">
    <property type="entry name" value="TLDc_dom"/>
</dbReference>
<evidence type="ECO:0000259" key="1">
    <source>
        <dbReference type="PROSITE" id="PS50097"/>
    </source>
</evidence>
<dbReference type="PROSITE" id="PS51886">
    <property type="entry name" value="TLDC"/>
    <property type="match status" value="1"/>
</dbReference>
<dbReference type="PANTHER" id="PTHR24410">
    <property type="entry name" value="HL07962P-RELATED"/>
    <property type="match status" value="1"/>
</dbReference>
<gene>
    <name evidence="3" type="ORF">RirG_080360</name>
</gene>
<dbReference type="SMART" id="SM00875">
    <property type="entry name" value="BACK"/>
    <property type="match status" value="1"/>
</dbReference>
<dbReference type="Pfam" id="PF00651">
    <property type="entry name" value="BTB"/>
    <property type="match status" value="1"/>
</dbReference>
<comment type="caution">
    <text evidence="3">The sequence shown here is derived from an EMBL/GenBank/DDBJ whole genome shotgun (WGS) entry which is preliminary data.</text>
</comment>
<dbReference type="HOGENOM" id="CLU_021542_0_1_1"/>
<dbReference type="InterPro" id="IPR011333">
    <property type="entry name" value="SKP1/BTB/POZ_sf"/>
</dbReference>
<dbReference type="Gene3D" id="1.25.40.420">
    <property type="match status" value="1"/>
</dbReference>
<name>A0A015KUC8_RHIIW</name>
<evidence type="ECO:0000259" key="2">
    <source>
        <dbReference type="PROSITE" id="PS51886"/>
    </source>
</evidence>
<keyword evidence="4" id="KW-1185">Reference proteome</keyword>
<evidence type="ECO:0008006" key="5">
    <source>
        <dbReference type="Google" id="ProtNLM"/>
    </source>
</evidence>
<evidence type="ECO:0000313" key="3">
    <source>
        <dbReference type="EMBL" id="EXX71224.1"/>
    </source>
</evidence>
<reference evidence="3 4" key="1">
    <citation type="submission" date="2014-02" db="EMBL/GenBank/DDBJ databases">
        <title>Single nucleus genome sequencing reveals high similarity among nuclei of an endomycorrhizal fungus.</title>
        <authorList>
            <person name="Lin K."/>
            <person name="Geurts R."/>
            <person name="Zhang Z."/>
            <person name="Limpens E."/>
            <person name="Saunders D.G."/>
            <person name="Mu D."/>
            <person name="Pang E."/>
            <person name="Cao H."/>
            <person name="Cha H."/>
            <person name="Lin T."/>
            <person name="Zhou Q."/>
            <person name="Shang Y."/>
            <person name="Li Y."/>
            <person name="Ivanov S."/>
            <person name="Sharma T."/>
            <person name="Velzen R.V."/>
            <person name="Ruijter N.D."/>
            <person name="Aanen D.K."/>
            <person name="Win J."/>
            <person name="Kamoun S."/>
            <person name="Bisseling T."/>
            <person name="Huang S."/>
        </authorList>
    </citation>
    <scope>NUCLEOTIDE SEQUENCE [LARGE SCALE GENOMIC DNA]</scope>
    <source>
        <strain evidence="4">DAOM197198w</strain>
    </source>
</reference>
<dbReference type="Proteomes" id="UP000022910">
    <property type="component" value="Unassembled WGS sequence"/>
</dbReference>
<dbReference type="Pfam" id="PF07707">
    <property type="entry name" value="BACK"/>
    <property type="match status" value="1"/>
</dbReference>
<dbReference type="SMART" id="SM00225">
    <property type="entry name" value="BTB"/>
    <property type="match status" value="1"/>
</dbReference>
<dbReference type="SMR" id="A0A015KUC8"/>
<sequence>MSFVFPREISNDYEKLLEVEEDQDVIIYAGENENLKEFRAHSLILCTRSQYFFAAFYNDWVEKKNGNFILKKPNISPQLFKIILRFIYCGKIDLTNFQGPEMLKLLTAVDELNIQALINCVQKYLINDDEKFLQQNFTEILQIVYHNELFTELLSYCLHKIEILFNSDKILSLEAHLLEFLLKQDDLNLDEIEVWEGLVRWGLAQARELDLFKEILYKYIPLIRFYAIPLEDYNNKVKSYEQILPKELREEISKFHLEPEPSLNFLPRRFVDSTIISRKHVAIFANWIAKRDRGKYKNCKVSYKFNLLFRASKDGNTAESFHAKCDNKGATLVVVKLNDSERLVGGYNPLFWDSSNSGKNTKDSFIFTFENKKNFRTAEFVYSYNGQFSIYCGSFNGPVFGYNDLSVNYNQPDTWYSYSGSYPRLDLPHIMIANDYEVFQVIRKCV</sequence>
<feature type="domain" description="BTB" evidence="1">
    <location>
        <begin position="23"/>
        <end position="96"/>
    </location>
</feature>
<dbReference type="PROSITE" id="PS50097">
    <property type="entry name" value="BTB"/>
    <property type="match status" value="1"/>
</dbReference>
<dbReference type="AlphaFoldDB" id="A0A015KUC8"/>
<dbReference type="SUPFAM" id="SSF54695">
    <property type="entry name" value="POZ domain"/>
    <property type="match status" value="1"/>
</dbReference>
<dbReference type="InterPro" id="IPR011705">
    <property type="entry name" value="BACK"/>
</dbReference>
<organism evidence="3 4">
    <name type="scientific">Rhizophagus irregularis (strain DAOM 197198w)</name>
    <name type="common">Glomus intraradices</name>
    <dbReference type="NCBI Taxonomy" id="1432141"/>
    <lineage>
        <taxon>Eukaryota</taxon>
        <taxon>Fungi</taxon>
        <taxon>Fungi incertae sedis</taxon>
        <taxon>Mucoromycota</taxon>
        <taxon>Glomeromycotina</taxon>
        <taxon>Glomeromycetes</taxon>
        <taxon>Glomerales</taxon>
        <taxon>Glomeraceae</taxon>
        <taxon>Rhizophagus</taxon>
    </lineage>
</organism>
<proteinExistence type="predicted"/>
<accession>A0A015KUC8</accession>
<feature type="domain" description="TLDc" evidence="2">
    <location>
        <begin position="274"/>
        <end position="442"/>
    </location>
</feature>
<dbReference type="STRING" id="1432141.A0A015KUC8"/>
<dbReference type="EMBL" id="JEMT01016193">
    <property type="protein sequence ID" value="EXX71224.1"/>
    <property type="molecule type" value="Genomic_DNA"/>
</dbReference>
<evidence type="ECO:0000313" key="4">
    <source>
        <dbReference type="Proteomes" id="UP000022910"/>
    </source>
</evidence>
<dbReference type="InterPro" id="IPR000210">
    <property type="entry name" value="BTB/POZ_dom"/>
</dbReference>
<dbReference type="InterPro" id="IPR051481">
    <property type="entry name" value="BTB-POZ/Galectin-3-binding"/>
</dbReference>
<dbReference type="PANTHER" id="PTHR24410:SF23">
    <property type="entry name" value="BTB DOMAIN-CONTAINING PROTEIN-RELATED"/>
    <property type="match status" value="1"/>
</dbReference>